<gene>
    <name evidence="2" type="ORF">M231_05779</name>
</gene>
<proteinExistence type="predicted"/>
<dbReference type="Proteomes" id="UP000289152">
    <property type="component" value="Unassembled WGS sequence"/>
</dbReference>
<dbReference type="AlphaFoldDB" id="A0A4Q1BH75"/>
<keyword evidence="3" id="KW-1185">Reference proteome</keyword>
<name>A0A4Q1BH75_TREME</name>
<dbReference type="InParanoid" id="A0A4Q1BH75"/>
<feature type="compositionally biased region" description="Polar residues" evidence="1">
    <location>
        <begin position="123"/>
        <end position="152"/>
    </location>
</feature>
<evidence type="ECO:0000313" key="3">
    <source>
        <dbReference type="Proteomes" id="UP000289152"/>
    </source>
</evidence>
<accession>A0A4Q1BH75</accession>
<evidence type="ECO:0000313" key="2">
    <source>
        <dbReference type="EMBL" id="RXK36946.1"/>
    </source>
</evidence>
<protein>
    <submittedName>
        <fullName evidence="2">Uncharacterized protein</fullName>
    </submittedName>
</protein>
<sequence length="205" mass="22891">MNNIASRHSNHPLYPFTFQSQTCKSMFDHLDLLSRAVKEEWLDWPIVQTKTIQRGSAGAVFGGCRVILRNELIVTQEQQDYNANDEITHETDVPVQEKNYQEHDPGLQSGTAYEKGSEEDSFPNIQQLSDFDSIPGPSQWSMAGNSPRNSELQLAPLNNGPGGGSEQNLEEICCGDTSAPNLDPEAMAQWENMILERGFWTSNTS</sequence>
<feature type="region of interest" description="Disordered" evidence="1">
    <location>
        <begin position="92"/>
        <end position="169"/>
    </location>
</feature>
<evidence type="ECO:0000256" key="1">
    <source>
        <dbReference type="SAM" id="MobiDB-lite"/>
    </source>
</evidence>
<organism evidence="2 3">
    <name type="scientific">Tremella mesenterica</name>
    <name type="common">Jelly fungus</name>
    <dbReference type="NCBI Taxonomy" id="5217"/>
    <lineage>
        <taxon>Eukaryota</taxon>
        <taxon>Fungi</taxon>
        <taxon>Dikarya</taxon>
        <taxon>Basidiomycota</taxon>
        <taxon>Agaricomycotina</taxon>
        <taxon>Tremellomycetes</taxon>
        <taxon>Tremellales</taxon>
        <taxon>Tremellaceae</taxon>
        <taxon>Tremella</taxon>
    </lineage>
</organism>
<comment type="caution">
    <text evidence="2">The sequence shown here is derived from an EMBL/GenBank/DDBJ whole genome shotgun (WGS) entry which is preliminary data.</text>
</comment>
<reference evidence="2 3" key="1">
    <citation type="submission" date="2016-06" db="EMBL/GenBank/DDBJ databases">
        <title>Evolution of pathogenesis and genome organization in the Tremellales.</title>
        <authorList>
            <person name="Cuomo C."/>
            <person name="Litvintseva A."/>
            <person name="Heitman J."/>
            <person name="Chen Y."/>
            <person name="Sun S."/>
            <person name="Springer D."/>
            <person name="Dromer F."/>
            <person name="Young S."/>
            <person name="Zeng Q."/>
            <person name="Chapman S."/>
            <person name="Gujja S."/>
            <person name="Saif S."/>
            <person name="Birren B."/>
        </authorList>
    </citation>
    <scope>NUCLEOTIDE SEQUENCE [LARGE SCALE GENOMIC DNA]</scope>
    <source>
        <strain evidence="2 3">ATCC 28783</strain>
    </source>
</reference>
<dbReference type="EMBL" id="SDIL01000082">
    <property type="protein sequence ID" value="RXK36946.1"/>
    <property type="molecule type" value="Genomic_DNA"/>
</dbReference>